<name>A0ABQ3JSV4_9DEIO</name>
<evidence type="ECO:0008006" key="4">
    <source>
        <dbReference type="Google" id="ProtNLM"/>
    </source>
</evidence>
<comment type="caution">
    <text evidence="2">The sequence shown here is derived from an EMBL/GenBank/DDBJ whole genome shotgun (WGS) entry which is preliminary data.</text>
</comment>
<sequence>MQPAVIPSPAPLPSIHKVKFPHTRGMSKTSLALPEVLKSYPALDKLTYLYVRDHPGIIHVQDMVDHYGHHFQTMAASLRLLRANGLVIATKEGGLVPGEGREAGAYRVATAEELQRAQVYDPAMKAKGKAASTRASRMEAPGETMGARTARRQKGQSDTGEQQ</sequence>
<dbReference type="Proteomes" id="UP000619376">
    <property type="component" value="Unassembled WGS sequence"/>
</dbReference>
<gene>
    <name evidence="2" type="ORF">GCM10017781_40680</name>
</gene>
<organism evidence="2 3">
    <name type="scientific">Deinococcus metalli</name>
    <dbReference type="NCBI Taxonomy" id="1141878"/>
    <lineage>
        <taxon>Bacteria</taxon>
        <taxon>Thermotogati</taxon>
        <taxon>Deinococcota</taxon>
        <taxon>Deinococci</taxon>
        <taxon>Deinococcales</taxon>
        <taxon>Deinococcaceae</taxon>
        <taxon>Deinococcus</taxon>
    </lineage>
</organism>
<evidence type="ECO:0000256" key="1">
    <source>
        <dbReference type="SAM" id="MobiDB-lite"/>
    </source>
</evidence>
<feature type="region of interest" description="Disordered" evidence="1">
    <location>
        <begin position="124"/>
        <end position="163"/>
    </location>
</feature>
<dbReference type="EMBL" id="BNAJ01000014">
    <property type="protein sequence ID" value="GHF60366.1"/>
    <property type="molecule type" value="Genomic_DNA"/>
</dbReference>
<proteinExistence type="predicted"/>
<accession>A0ABQ3JSV4</accession>
<evidence type="ECO:0000313" key="2">
    <source>
        <dbReference type="EMBL" id="GHF60366.1"/>
    </source>
</evidence>
<protein>
    <recommendedName>
        <fullName evidence="4">MarR family transcriptional regulator</fullName>
    </recommendedName>
</protein>
<keyword evidence="3" id="KW-1185">Reference proteome</keyword>
<reference evidence="3" key="1">
    <citation type="journal article" date="2019" name="Int. J. Syst. Evol. Microbiol.">
        <title>The Global Catalogue of Microorganisms (GCM) 10K type strain sequencing project: providing services to taxonomists for standard genome sequencing and annotation.</title>
        <authorList>
            <consortium name="The Broad Institute Genomics Platform"/>
            <consortium name="The Broad Institute Genome Sequencing Center for Infectious Disease"/>
            <person name="Wu L."/>
            <person name="Ma J."/>
        </authorList>
    </citation>
    <scope>NUCLEOTIDE SEQUENCE [LARGE SCALE GENOMIC DNA]</scope>
    <source>
        <strain evidence="3">CGMCC 1.18437</strain>
    </source>
</reference>
<evidence type="ECO:0000313" key="3">
    <source>
        <dbReference type="Proteomes" id="UP000619376"/>
    </source>
</evidence>